<dbReference type="PANTHER" id="PTHR15394:SF3">
    <property type="entry name" value="SERINE HYDROLASE RBBP9"/>
    <property type="match status" value="1"/>
</dbReference>
<proteinExistence type="predicted"/>
<dbReference type="Gene3D" id="3.40.50.1820">
    <property type="entry name" value="alpha/beta hydrolase"/>
    <property type="match status" value="1"/>
</dbReference>
<dbReference type="InterPro" id="IPR029058">
    <property type="entry name" value="AB_hydrolase_fold"/>
</dbReference>
<evidence type="ECO:0000313" key="1">
    <source>
        <dbReference type="EMBL" id="GEC17502.1"/>
    </source>
</evidence>
<dbReference type="InterPro" id="IPR010662">
    <property type="entry name" value="RBBP9/YdeN"/>
</dbReference>
<dbReference type="Proteomes" id="UP000318825">
    <property type="component" value="Unassembled WGS sequence"/>
</dbReference>
<protein>
    <recommendedName>
        <fullName evidence="3">Alpha/beta hydrolase</fullName>
    </recommendedName>
</protein>
<name>A0A4Y3WEQ3_NITWI</name>
<accession>A0A4Y3WEQ3</accession>
<sequence>MMAKPTNAIIVHGTCEQSEYFSPDHPALSNSHWLPWIQKQLLIKGIATQTPEMPKAYDPVYTVWKRELERFDISATTLLIGYSCGAGFLLRWLSENSVRIAKLILVAPWLDPDKTHIRGFFEFEIDARLDARVNDIHLLVSNDDHPSILKSVGQIIDTLPGIGVHRLDRLGHFTSKDLGSTAFPQLRAIALDETEAE</sequence>
<dbReference type="EMBL" id="BJNF01000113">
    <property type="protein sequence ID" value="GEC17502.1"/>
    <property type="molecule type" value="Genomic_DNA"/>
</dbReference>
<dbReference type="Pfam" id="PF06821">
    <property type="entry name" value="Ser_hydrolase"/>
    <property type="match status" value="1"/>
</dbReference>
<dbReference type="SUPFAM" id="SSF53474">
    <property type="entry name" value="alpha/beta-Hydrolases"/>
    <property type="match status" value="1"/>
</dbReference>
<evidence type="ECO:0008006" key="3">
    <source>
        <dbReference type="Google" id="ProtNLM"/>
    </source>
</evidence>
<dbReference type="AlphaFoldDB" id="A0A4Y3WEQ3"/>
<dbReference type="GO" id="GO:0016787">
    <property type="term" value="F:hydrolase activity"/>
    <property type="evidence" value="ECO:0007669"/>
    <property type="project" value="InterPro"/>
</dbReference>
<evidence type="ECO:0000313" key="2">
    <source>
        <dbReference type="Proteomes" id="UP000318825"/>
    </source>
</evidence>
<organism evidence="1 2">
    <name type="scientific">Nitrobacter winogradskyi</name>
    <name type="common">Nitrobacter agilis</name>
    <dbReference type="NCBI Taxonomy" id="913"/>
    <lineage>
        <taxon>Bacteria</taxon>
        <taxon>Pseudomonadati</taxon>
        <taxon>Pseudomonadota</taxon>
        <taxon>Alphaproteobacteria</taxon>
        <taxon>Hyphomicrobiales</taxon>
        <taxon>Nitrobacteraceae</taxon>
        <taxon>Nitrobacter</taxon>
    </lineage>
</organism>
<reference evidence="1 2" key="1">
    <citation type="submission" date="2019-06" db="EMBL/GenBank/DDBJ databases">
        <title>Whole genome shotgun sequence of Nitrobacter winogradskyi NBRC 14297.</title>
        <authorList>
            <person name="Hosoyama A."/>
            <person name="Uohara A."/>
            <person name="Ohji S."/>
            <person name="Ichikawa N."/>
        </authorList>
    </citation>
    <scope>NUCLEOTIDE SEQUENCE [LARGE SCALE GENOMIC DNA]</scope>
    <source>
        <strain evidence="1 2">NBRC 14297</strain>
    </source>
</reference>
<dbReference type="PANTHER" id="PTHR15394">
    <property type="entry name" value="SERINE HYDROLASE RBBP9"/>
    <property type="match status" value="1"/>
</dbReference>
<gene>
    <name evidence="1" type="ORF">NWI01_33940</name>
</gene>
<comment type="caution">
    <text evidence="1">The sequence shown here is derived from an EMBL/GenBank/DDBJ whole genome shotgun (WGS) entry which is preliminary data.</text>
</comment>